<organism evidence="3 4">
    <name type="scientific">Microbacterium hominis</name>
    <dbReference type="NCBI Taxonomy" id="162426"/>
    <lineage>
        <taxon>Bacteria</taxon>
        <taxon>Bacillati</taxon>
        <taxon>Actinomycetota</taxon>
        <taxon>Actinomycetes</taxon>
        <taxon>Micrococcales</taxon>
        <taxon>Microbacteriaceae</taxon>
        <taxon>Microbacterium</taxon>
    </lineage>
</organism>
<dbReference type="InterPro" id="IPR029058">
    <property type="entry name" value="AB_hydrolase_fold"/>
</dbReference>
<dbReference type="EMBL" id="CP054038">
    <property type="protein sequence ID" value="QKJ18922.1"/>
    <property type="molecule type" value="Genomic_DNA"/>
</dbReference>
<evidence type="ECO:0000313" key="3">
    <source>
        <dbReference type="EMBL" id="QKJ18922.1"/>
    </source>
</evidence>
<evidence type="ECO:0000313" key="4">
    <source>
        <dbReference type="Proteomes" id="UP000502498"/>
    </source>
</evidence>
<sequence>MTDEYWTRLVGEYTAMMQLGSEHPYAIFPDPSLRSLLEDPVDGEADYTPPHVHTRDLTLGEGSDSFEIRVYTPDAADPSVSPRPLFVWVHGGAWAFGDLEGGESDMVSREVAARADAVVISVDYRLARDGVHFPVPLDDVVTAYRWAVANREELGVDPSRIVLGGASAGGNLAAGAILRLADEGDVMPIAAVLAYPTLHPLLPPASAELQACLERMSPAARFAPEVLTPIVENYLGAPVDDAHPYAMAGVAADLSAFPSTYIMNCEFDGLRASGERFAEQLRDAGVDVRCETVSGVGHAHFARPGLPQARQSHADLAAWVSAQAALPV</sequence>
<name>A0A7D4TM95_9MICO</name>
<dbReference type="InterPro" id="IPR050300">
    <property type="entry name" value="GDXG_lipolytic_enzyme"/>
</dbReference>
<dbReference type="GO" id="GO:0016787">
    <property type="term" value="F:hydrolase activity"/>
    <property type="evidence" value="ECO:0007669"/>
    <property type="project" value="UniProtKB-KW"/>
</dbReference>
<reference evidence="3 4" key="1">
    <citation type="submission" date="2020-05" db="EMBL/GenBank/DDBJ databases">
        <title>Strain PA2F3 complete genome.</title>
        <authorList>
            <person name="Kim Y.-S."/>
            <person name="Kim S.-J."/>
            <person name="Jung H.-k."/>
            <person name="Kim S.-E."/>
            <person name="Kim K.-H."/>
        </authorList>
    </citation>
    <scope>NUCLEOTIDE SEQUENCE [LARGE SCALE GENOMIC DNA]</scope>
    <source>
        <strain evidence="3 4">PA2F3</strain>
    </source>
</reference>
<evidence type="ECO:0000256" key="1">
    <source>
        <dbReference type="ARBA" id="ARBA00022801"/>
    </source>
</evidence>
<protein>
    <submittedName>
        <fullName evidence="3">Alpha/beta hydrolase</fullName>
    </submittedName>
</protein>
<dbReference type="PANTHER" id="PTHR48081">
    <property type="entry name" value="AB HYDROLASE SUPERFAMILY PROTEIN C4A8.06C"/>
    <property type="match status" value="1"/>
</dbReference>
<dbReference type="RefSeq" id="WP_172989363.1">
    <property type="nucleotide sequence ID" value="NZ_CP054038.1"/>
</dbReference>
<feature type="domain" description="Alpha/beta hydrolase fold-3" evidence="2">
    <location>
        <begin position="87"/>
        <end position="300"/>
    </location>
</feature>
<dbReference type="PANTHER" id="PTHR48081:SF8">
    <property type="entry name" value="ALPHA_BETA HYDROLASE FOLD-3 DOMAIN-CONTAINING PROTEIN-RELATED"/>
    <property type="match status" value="1"/>
</dbReference>
<dbReference type="AlphaFoldDB" id="A0A7D4TM95"/>
<keyword evidence="1 3" id="KW-0378">Hydrolase</keyword>
<accession>A0A7D4TM95</accession>
<evidence type="ECO:0000259" key="2">
    <source>
        <dbReference type="Pfam" id="PF07859"/>
    </source>
</evidence>
<dbReference type="InterPro" id="IPR013094">
    <property type="entry name" value="AB_hydrolase_3"/>
</dbReference>
<dbReference type="Pfam" id="PF07859">
    <property type="entry name" value="Abhydrolase_3"/>
    <property type="match status" value="1"/>
</dbReference>
<dbReference type="SUPFAM" id="SSF53474">
    <property type="entry name" value="alpha/beta-Hydrolases"/>
    <property type="match status" value="1"/>
</dbReference>
<proteinExistence type="predicted"/>
<gene>
    <name evidence="3" type="ORF">HQM25_05700</name>
</gene>
<dbReference type="Proteomes" id="UP000502498">
    <property type="component" value="Chromosome"/>
</dbReference>
<dbReference type="Gene3D" id="3.40.50.1820">
    <property type="entry name" value="alpha/beta hydrolase"/>
    <property type="match status" value="1"/>
</dbReference>